<reference evidence="8 9" key="1">
    <citation type="submission" date="2019-09" db="EMBL/GenBank/DDBJ databases">
        <title>Draft genome sequence of Ginsengibacter sp. BR5-29.</title>
        <authorList>
            <person name="Im W.-T."/>
        </authorList>
    </citation>
    <scope>NUCLEOTIDE SEQUENCE [LARGE SCALE GENOMIC DNA]</scope>
    <source>
        <strain evidence="8 9">BR5-29</strain>
    </source>
</reference>
<evidence type="ECO:0000256" key="5">
    <source>
        <dbReference type="ARBA" id="ARBA00023136"/>
    </source>
</evidence>
<evidence type="ECO:0000313" key="9">
    <source>
        <dbReference type="Proteomes" id="UP000326903"/>
    </source>
</evidence>
<comment type="subcellular location">
    <subcellularLocation>
        <location evidence="1">Cell membrane</location>
        <topology evidence="1">Multi-pass membrane protein</topology>
    </subcellularLocation>
</comment>
<dbReference type="EMBL" id="VYQF01000001">
    <property type="protein sequence ID" value="KAA9041398.1"/>
    <property type="molecule type" value="Genomic_DNA"/>
</dbReference>
<evidence type="ECO:0000256" key="3">
    <source>
        <dbReference type="ARBA" id="ARBA00022692"/>
    </source>
</evidence>
<name>A0A5J5ILH8_9BACT</name>
<evidence type="ECO:0000256" key="6">
    <source>
        <dbReference type="SAM" id="Phobius"/>
    </source>
</evidence>
<dbReference type="RefSeq" id="WP_150413518.1">
    <property type="nucleotide sequence ID" value="NZ_VYQF01000001.1"/>
</dbReference>
<accession>A0A5J5ILH8</accession>
<gene>
    <name evidence="8" type="ORF">FW778_05070</name>
</gene>
<keyword evidence="2" id="KW-1003">Cell membrane</keyword>
<organism evidence="8 9">
    <name type="scientific">Ginsengibacter hankyongi</name>
    <dbReference type="NCBI Taxonomy" id="2607284"/>
    <lineage>
        <taxon>Bacteria</taxon>
        <taxon>Pseudomonadati</taxon>
        <taxon>Bacteroidota</taxon>
        <taxon>Chitinophagia</taxon>
        <taxon>Chitinophagales</taxon>
        <taxon>Chitinophagaceae</taxon>
        <taxon>Ginsengibacter</taxon>
    </lineage>
</organism>
<comment type="caution">
    <text evidence="8">The sequence shown here is derived from an EMBL/GenBank/DDBJ whole genome shotgun (WGS) entry which is preliminary data.</text>
</comment>
<evidence type="ECO:0000256" key="2">
    <source>
        <dbReference type="ARBA" id="ARBA00022475"/>
    </source>
</evidence>
<sequence length="349" mass="38801">MTSHELTTSIYQRLKKVKVIIITVAIVAALGLILYAKQKPVTYTSTASVFPLTSANDNSATSSTLSALLGSETPKSFSEDASINIIELAQSRTTREEVAAMHDSSSGNKTIAELLLNDVNNHRGWFEEKIETPPNQYALITWAGKVLEDGLTATVNKNNMLILSYTGRSPELVRTISYGFINKISLFYIQLKQEKARRDFEFATGKVDSLRNVMNSKDNQLIEIDKRTLFTNTDKLEFRVPAENLLADKQMIRQQYATAVANQQNAAYKLQKATPVIKVLDKPEPPYDIENKSAVIYGLIGLIGGFILFSLFFVSGIILRFFKEEFNKAVFGSNVSKDADHKSKPASAL</sequence>
<dbReference type="PANTHER" id="PTHR32309">
    <property type="entry name" value="TYROSINE-PROTEIN KINASE"/>
    <property type="match status" value="1"/>
</dbReference>
<dbReference type="GO" id="GO:0004713">
    <property type="term" value="F:protein tyrosine kinase activity"/>
    <property type="evidence" value="ECO:0007669"/>
    <property type="project" value="TreeGrafter"/>
</dbReference>
<keyword evidence="3 6" id="KW-0812">Transmembrane</keyword>
<evidence type="ECO:0000256" key="1">
    <source>
        <dbReference type="ARBA" id="ARBA00004651"/>
    </source>
</evidence>
<feature type="domain" description="Polysaccharide chain length determinant N-terminal" evidence="7">
    <location>
        <begin position="10"/>
        <end position="99"/>
    </location>
</feature>
<feature type="transmembrane region" description="Helical" evidence="6">
    <location>
        <begin position="294"/>
        <end position="319"/>
    </location>
</feature>
<keyword evidence="4 6" id="KW-1133">Transmembrane helix</keyword>
<dbReference type="PANTHER" id="PTHR32309:SF13">
    <property type="entry name" value="FERRIC ENTEROBACTIN TRANSPORT PROTEIN FEPE"/>
    <property type="match status" value="1"/>
</dbReference>
<evidence type="ECO:0000256" key="4">
    <source>
        <dbReference type="ARBA" id="ARBA00022989"/>
    </source>
</evidence>
<dbReference type="InterPro" id="IPR003856">
    <property type="entry name" value="LPS_length_determ_N"/>
</dbReference>
<dbReference type="AlphaFoldDB" id="A0A5J5ILH8"/>
<evidence type="ECO:0000313" key="8">
    <source>
        <dbReference type="EMBL" id="KAA9041398.1"/>
    </source>
</evidence>
<dbReference type="GO" id="GO:0005886">
    <property type="term" value="C:plasma membrane"/>
    <property type="evidence" value="ECO:0007669"/>
    <property type="project" value="UniProtKB-SubCell"/>
</dbReference>
<keyword evidence="5 6" id="KW-0472">Membrane</keyword>
<feature type="transmembrane region" description="Helical" evidence="6">
    <location>
        <begin position="19"/>
        <end position="36"/>
    </location>
</feature>
<dbReference type="InterPro" id="IPR050445">
    <property type="entry name" value="Bact_polysacc_biosynth/exp"/>
</dbReference>
<dbReference type="Pfam" id="PF02706">
    <property type="entry name" value="Wzz"/>
    <property type="match status" value="1"/>
</dbReference>
<dbReference type="Proteomes" id="UP000326903">
    <property type="component" value="Unassembled WGS sequence"/>
</dbReference>
<evidence type="ECO:0000259" key="7">
    <source>
        <dbReference type="Pfam" id="PF02706"/>
    </source>
</evidence>
<protein>
    <recommendedName>
        <fullName evidence="7">Polysaccharide chain length determinant N-terminal domain-containing protein</fullName>
    </recommendedName>
</protein>
<keyword evidence="9" id="KW-1185">Reference proteome</keyword>
<proteinExistence type="predicted"/>